<keyword evidence="7" id="KW-1185">Reference proteome</keyword>
<dbReference type="NCBIfam" id="NF010527">
    <property type="entry name" value="PRK13922.6-2"/>
    <property type="match status" value="1"/>
</dbReference>
<sequence>MAPSLRPGTSRLRGFAQLTPWLLLISGLIVVRLSKGAGFTDAYALLSRPFWPGPAQREWIVAATDLEQASRLKLLERDNQRLRGLLALQQDGSQAGLVSAAVIARRPRGWWQQLELGKGGLHGIAANDAVIGPGGLLGRVSSTTPATARVKLLTAPGHEIGVWLPRSRRHGLLVGMGSSRPKLRFIDRDPDVRPGDLVSTSPASTLLPPNIPVGVVQAVEEQAAPSTAAVVQLIAAPEAIDWVQIMTR</sequence>
<dbReference type="KEGG" id="syw:SYNW0123"/>
<dbReference type="Proteomes" id="UP000001422">
    <property type="component" value="Chromosome"/>
</dbReference>
<dbReference type="HOGENOM" id="CLU_042663_4_0_3"/>
<evidence type="ECO:0000256" key="4">
    <source>
        <dbReference type="ARBA" id="ARBA00032089"/>
    </source>
</evidence>
<dbReference type="EMBL" id="BX569689">
    <property type="protein sequence ID" value="CAE06638.1"/>
    <property type="molecule type" value="Genomic_DNA"/>
</dbReference>
<name>Q7U9X9_PARMW</name>
<evidence type="ECO:0000256" key="1">
    <source>
        <dbReference type="ARBA" id="ARBA00009369"/>
    </source>
</evidence>
<dbReference type="InterPro" id="IPR055342">
    <property type="entry name" value="MreC_beta-barrel_core"/>
</dbReference>
<evidence type="ECO:0000313" key="6">
    <source>
        <dbReference type="EMBL" id="CAE06638.1"/>
    </source>
</evidence>
<dbReference type="GO" id="GO:0008360">
    <property type="term" value="P:regulation of cell shape"/>
    <property type="evidence" value="ECO:0007669"/>
    <property type="project" value="UniProtKB-KW"/>
</dbReference>
<dbReference type="PANTHER" id="PTHR34138">
    <property type="entry name" value="CELL SHAPE-DETERMINING PROTEIN MREC"/>
    <property type="match status" value="1"/>
</dbReference>
<evidence type="ECO:0000313" key="7">
    <source>
        <dbReference type="Proteomes" id="UP000001422"/>
    </source>
</evidence>
<dbReference type="PANTHER" id="PTHR34138:SF1">
    <property type="entry name" value="CELL SHAPE-DETERMINING PROTEIN MREC"/>
    <property type="match status" value="1"/>
</dbReference>
<dbReference type="Gene3D" id="2.40.10.340">
    <property type="entry name" value="Rod shape-determining protein MreC, domain 1"/>
    <property type="match status" value="1"/>
</dbReference>
<dbReference type="InterPro" id="IPR042175">
    <property type="entry name" value="Cell/Rod_MreC_2"/>
</dbReference>
<protein>
    <recommendedName>
        <fullName evidence="2">Cell shape-determining protein MreC</fullName>
    </recommendedName>
    <alternativeName>
        <fullName evidence="4">Cell shape protein MreC</fullName>
    </alternativeName>
</protein>
<evidence type="ECO:0000256" key="3">
    <source>
        <dbReference type="ARBA" id="ARBA00022960"/>
    </source>
</evidence>
<dbReference type="Pfam" id="PF04085">
    <property type="entry name" value="MreC"/>
    <property type="match status" value="1"/>
</dbReference>
<dbReference type="eggNOG" id="COG1792">
    <property type="taxonomic scope" value="Bacteria"/>
</dbReference>
<accession>Q7U9X9</accession>
<gene>
    <name evidence="6" type="primary">mreC</name>
    <name evidence="6" type="ordered locus">SYNW0123</name>
</gene>
<dbReference type="RefSeq" id="WP_011127001.1">
    <property type="nucleotide sequence ID" value="NC_005070.1"/>
</dbReference>
<reference evidence="6 7" key="1">
    <citation type="journal article" date="2003" name="Nature">
        <title>The genome of a motile marine Synechococcus.</title>
        <authorList>
            <person name="Palenik B."/>
            <person name="Brahamsha B."/>
            <person name="Larimer F."/>
            <person name="Land M."/>
            <person name="Hauser L."/>
            <person name="Chain P."/>
            <person name="Lamerdin J."/>
            <person name="Regala W."/>
            <person name="Allen E.A."/>
            <person name="McCarren J."/>
            <person name="Paulsen I."/>
            <person name="Dufresne A."/>
            <person name="Partensky F."/>
            <person name="Webb E."/>
            <person name="Waterbury J."/>
        </authorList>
    </citation>
    <scope>NUCLEOTIDE SEQUENCE [LARGE SCALE GENOMIC DNA]</scope>
    <source>
        <strain evidence="6 7">WH8102</strain>
    </source>
</reference>
<dbReference type="InterPro" id="IPR042177">
    <property type="entry name" value="Cell/Rod_1"/>
</dbReference>
<organism evidence="6 7">
    <name type="scientific">Parasynechococcus marenigrum (strain WH8102)</name>
    <dbReference type="NCBI Taxonomy" id="84588"/>
    <lineage>
        <taxon>Bacteria</taxon>
        <taxon>Bacillati</taxon>
        <taxon>Cyanobacteriota</taxon>
        <taxon>Cyanophyceae</taxon>
        <taxon>Synechococcales</taxon>
        <taxon>Prochlorococcaceae</taxon>
        <taxon>Parasynechococcus</taxon>
        <taxon>Parasynechococcus marenigrum</taxon>
    </lineage>
</organism>
<dbReference type="GO" id="GO:0005886">
    <property type="term" value="C:plasma membrane"/>
    <property type="evidence" value="ECO:0007669"/>
    <property type="project" value="TreeGrafter"/>
</dbReference>
<dbReference type="STRING" id="84588.SYNW0123"/>
<dbReference type="InterPro" id="IPR007221">
    <property type="entry name" value="MreC"/>
</dbReference>
<dbReference type="Gene3D" id="2.40.10.350">
    <property type="entry name" value="Rod shape-determining protein MreC, domain 2"/>
    <property type="match status" value="1"/>
</dbReference>
<evidence type="ECO:0000256" key="2">
    <source>
        <dbReference type="ARBA" id="ARBA00013855"/>
    </source>
</evidence>
<evidence type="ECO:0000259" key="5">
    <source>
        <dbReference type="Pfam" id="PF04085"/>
    </source>
</evidence>
<keyword evidence="3" id="KW-0133">Cell shape</keyword>
<comment type="similarity">
    <text evidence="1">Belongs to the MreC family.</text>
</comment>
<proteinExistence type="inferred from homology"/>
<feature type="domain" description="Rod shape-determining protein MreC beta-barrel core" evidence="5">
    <location>
        <begin position="102"/>
        <end position="246"/>
    </location>
</feature>
<dbReference type="AlphaFoldDB" id="Q7U9X9"/>